<dbReference type="Pfam" id="PF00248">
    <property type="entry name" value="Aldo_ket_red"/>
    <property type="match status" value="1"/>
</dbReference>
<dbReference type="PANTHER" id="PTHR43312:SF1">
    <property type="entry name" value="NADP-DEPENDENT OXIDOREDUCTASE DOMAIN-CONTAINING PROTEIN"/>
    <property type="match status" value="1"/>
</dbReference>
<dbReference type="AlphaFoldDB" id="A0A3A1YT03"/>
<dbReference type="PANTHER" id="PTHR43312">
    <property type="entry name" value="D-THREO-ALDOSE 1-DEHYDROGENASE"/>
    <property type="match status" value="1"/>
</dbReference>
<dbReference type="CDD" id="cd19095">
    <property type="entry name" value="AKR_PA4992-like"/>
    <property type="match status" value="1"/>
</dbReference>
<name>A0A3A1YT03_9BURK</name>
<reference evidence="2 3" key="1">
    <citation type="submission" date="2017-08" db="EMBL/GenBank/DDBJ databases">
        <title>Pusillimonas indicus sp. nov., a member of the family Alcaligenaceae isolated from surface seawater.</title>
        <authorList>
            <person name="Li J."/>
        </authorList>
    </citation>
    <scope>NUCLEOTIDE SEQUENCE [LARGE SCALE GENOMIC DNA]</scope>
    <source>
        <strain evidence="2 3">L52-1-41</strain>
    </source>
</reference>
<evidence type="ECO:0000313" key="3">
    <source>
        <dbReference type="Proteomes" id="UP000266206"/>
    </source>
</evidence>
<accession>A0A3A1YT03</accession>
<gene>
    <name evidence="2" type="ORF">CJP73_06780</name>
</gene>
<organism evidence="2 3">
    <name type="scientific">Neopusillimonas maritima</name>
    <dbReference type="NCBI Taxonomy" id="2026239"/>
    <lineage>
        <taxon>Bacteria</taxon>
        <taxon>Pseudomonadati</taxon>
        <taxon>Pseudomonadota</taxon>
        <taxon>Betaproteobacteria</taxon>
        <taxon>Burkholderiales</taxon>
        <taxon>Alcaligenaceae</taxon>
        <taxon>Neopusillimonas</taxon>
    </lineage>
</organism>
<evidence type="ECO:0000259" key="1">
    <source>
        <dbReference type="Pfam" id="PF00248"/>
    </source>
</evidence>
<comment type="caution">
    <text evidence="2">The sequence shown here is derived from an EMBL/GenBank/DDBJ whole genome shotgun (WGS) entry which is preliminary data.</text>
</comment>
<dbReference type="InterPro" id="IPR023210">
    <property type="entry name" value="NADP_OxRdtase_dom"/>
</dbReference>
<feature type="domain" description="NADP-dependent oxidoreductase" evidence="1">
    <location>
        <begin position="42"/>
        <end position="287"/>
    </location>
</feature>
<sequence length="307" mass="33224">MLGGLATAGAGGVALGAHHENDAMGKLIYRAIPSSGEKLPIMGLGSSATFQRIAGSEDIAAVKGVLSTMVELGGTVFDTAPSYGASEQVAGQVAKELDITQKLFWATKLNVAGYGGGKADEKAAREQLERSFQYAGKEVIDLVQIHNMGDLPTQLPILREYKQAGRIRYIGVTTTFQTQYEAFVQMMKDETLDFIGTDYAIDERHAEEMILPVARERGIGVLVYAPFGRSRLWSKVRGKAVPEWAKEFDAATWAQFFLKYVASHPEVTAITPATSKPANMADNMRGGMGRLPDAAMRSKMVALIESL</sequence>
<protein>
    <submittedName>
        <fullName evidence="2">Oxidoreductase</fullName>
    </submittedName>
</protein>
<dbReference type="OrthoDB" id="8563187at2"/>
<proteinExistence type="predicted"/>
<dbReference type="InterPro" id="IPR053135">
    <property type="entry name" value="AKR2_Oxidoreductase"/>
</dbReference>
<dbReference type="Proteomes" id="UP000266206">
    <property type="component" value="Unassembled WGS sequence"/>
</dbReference>
<dbReference type="InterPro" id="IPR036812">
    <property type="entry name" value="NAD(P)_OxRdtase_dom_sf"/>
</dbReference>
<dbReference type="Gene3D" id="3.20.20.100">
    <property type="entry name" value="NADP-dependent oxidoreductase domain"/>
    <property type="match status" value="1"/>
</dbReference>
<evidence type="ECO:0000313" key="2">
    <source>
        <dbReference type="EMBL" id="RIY41373.1"/>
    </source>
</evidence>
<dbReference type="EMBL" id="NQYH01000004">
    <property type="protein sequence ID" value="RIY41373.1"/>
    <property type="molecule type" value="Genomic_DNA"/>
</dbReference>
<dbReference type="SUPFAM" id="SSF51430">
    <property type="entry name" value="NAD(P)-linked oxidoreductase"/>
    <property type="match status" value="1"/>
</dbReference>